<organism evidence="1">
    <name type="scientific">Arundo donax</name>
    <name type="common">Giant reed</name>
    <name type="synonym">Donax arundinaceus</name>
    <dbReference type="NCBI Taxonomy" id="35708"/>
    <lineage>
        <taxon>Eukaryota</taxon>
        <taxon>Viridiplantae</taxon>
        <taxon>Streptophyta</taxon>
        <taxon>Embryophyta</taxon>
        <taxon>Tracheophyta</taxon>
        <taxon>Spermatophyta</taxon>
        <taxon>Magnoliopsida</taxon>
        <taxon>Liliopsida</taxon>
        <taxon>Poales</taxon>
        <taxon>Poaceae</taxon>
        <taxon>PACMAD clade</taxon>
        <taxon>Arundinoideae</taxon>
        <taxon>Arundineae</taxon>
        <taxon>Arundo</taxon>
    </lineage>
</organism>
<evidence type="ECO:0000313" key="1">
    <source>
        <dbReference type="EMBL" id="JAE07847.1"/>
    </source>
</evidence>
<reference evidence="1" key="1">
    <citation type="submission" date="2014-09" db="EMBL/GenBank/DDBJ databases">
        <authorList>
            <person name="Magalhaes I.L.F."/>
            <person name="Oliveira U."/>
            <person name="Santos F.R."/>
            <person name="Vidigal T.H.D.A."/>
            <person name="Brescovit A.D."/>
            <person name="Santos A.J."/>
        </authorList>
    </citation>
    <scope>NUCLEOTIDE SEQUENCE</scope>
    <source>
        <tissue evidence="1">Shoot tissue taken approximately 20 cm above the soil surface</tissue>
    </source>
</reference>
<sequence length="128" mass="15018">MTDMSCEEIVYFRNLVWFLMVDMDFFWLLSMNLQNMVGCLYLMETIALLPNIEILELGLLTRGHAIGPCVFHLLRISSGIERLKLLLFKDIKVHTLPITLSVIYCFGHFESDMHYCTPRLEQWNTEIV</sequence>
<reference evidence="1" key="2">
    <citation type="journal article" date="2015" name="Data Brief">
        <title>Shoot transcriptome of the giant reed, Arundo donax.</title>
        <authorList>
            <person name="Barrero R.A."/>
            <person name="Guerrero F.D."/>
            <person name="Moolhuijzen P."/>
            <person name="Goolsby J.A."/>
            <person name="Tidwell J."/>
            <person name="Bellgard S.E."/>
            <person name="Bellgard M.I."/>
        </authorList>
    </citation>
    <scope>NUCLEOTIDE SEQUENCE</scope>
    <source>
        <tissue evidence="1">Shoot tissue taken approximately 20 cm above the soil surface</tissue>
    </source>
</reference>
<proteinExistence type="predicted"/>
<dbReference type="EMBL" id="GBRH01190049">
    <property type="protein sequence ID" value="JAE07847.1"/>
    <property type="molecule type" value="Transcribed_RNA"/>
</dbReference>
<accession>A0A0A9F657</accession>
<name>A0A0A9F657_ARUDO</name>
<dbReference type="AlphaFoldDB" id="A0A0A9F657"/>
<protein>
    <submittedName>
        <fullName evidence="1">Uncharacterized protein</fullName>
    </submittedName>
</protein>